<accession>Q23U72</accession>
<dbReference type="RefSeq" id="XP_001020317.2">
    <property type="nucleotide sequence ID" value="XM_001020317.2"/>
</dbReference>
<dbReference type="GeneID" id="7831059"/>
<gene>
    <name evidence="2" type="ORF">TTHERM_00891250</name>
</gene>
<dbReference type="InParanoid" id="Q23U72"/>
<proteinExistence type="predicted"/>
<keyword evidence="1 2" id="KW-0812">Transmembrane</keyword>
<feature type="transmembrane region" description="Helical" evidence="1">
    <location>
        <begin position="187"/>
        <end position="208"/>
    </location>
</feature>
<dbReference type="Proteomes" id="UP000009168">
    <property type="component" value="Unassembled WGS sequence"/>
</dbReference>
<keyword evidence="3" id="KW-1185">Reference proteome</keyword>
<dbReference type="HOGENOM" id="CLU_063368_0_0_1"/>
<keyword evidence="1" id="KW-0472">Membrane</keyword>
<organism evidence="2 3">
    <name type="scientific">Tetrahymena thermophila (strain SB210)</name>
    <dbReference type="NCBI Taxonomy" id="312017"/>
    <lineage>
        <taxon>Eukaryota</taxon>
        <taxon>Sar</taxon>
        <taxon>Alveolata</taxon>
        <taxon>Ciliophora</taxon>
        <taxon>Intramacronucleata</taxon>
        <taxon>Oligohymenophorea</taxon>
        <taxon>Hymenostomatida</taxon>
        <taxon>Tetrahymenina</taxon>
        <taxon>Tetrahymenidae</taxon>
        <taxon>Tetrahymena</taxon>
    </lineage>
</organism>
<dbReference type="AlphaFoldDB" id="Q23U72"/>
<reference evidence="3" key="1">
    <citation type="journal article" date="2006" name="PLoS Biol.">
        <title>Macronuclear genome sequence of the ciliate Tetrahymena thermophila, a model eukaryote.</title>
        <authorList>
            <person name="Eisen J.A."/>
            <person name="Coyne R.S."/>
            <person name="Wu M."/>
            <person name="Wu D."/>
            <person name="Thiagarajan M."/>
            <person name="Wortman J.R."/>
            <person name="Badger J.H."/>
            <person name="Ren Q."/>
            <person name="Amedeo P."/>
            <person name="Jones K.M."/>
            <person name="Tallon L.J."/>
            <person name="Delcher A.L."/>
            <person name="Salzberg S.L."/>
            <person name="Silva J.C."/>
            <person name="Haas B.J."/>
            <person name="Majoros W.H."/>
            <person name="Farzad M."/>
            <person name="Carlton J.M."/>
            <person name="Smith R.K. Jr."/>
            <person name="Garg J."/>
            <person name="Pearlman R.E."/>
            <person name="Karrer K.M."/>
            <person name="Sun L."/>
            <person name="Manning G."/>
            <person name="Elde N.C."/>
            <person name="Turkewitz A.P."/>
            <person name="Asai D.J."/>
            <person name="Wilkes D.E."/>
            <person name="Wang Y."/>
            <person name="Cai H."/>
            <person name="Collins K."/>
            <person name="Stewart B.A."/>
            <person name="Lee S.R."/>
            <person name="Wilamowska K."/>
            <person name="Weinberg Z."/>
            <person name="Ruzzo W.L."/>
            <person name="Wloga D."/>
            <person name="Gaertig J."/>
            <person name="Frankel J."/>
            <person name="Tsao C.-C."/>
            <person name="Gorovsky M.A."/>
            <person name="Keeling P.J."/>
            <person name="Waller R.F."/>
            <person name="Patron N.J."/>
            <person name="Cherry J.M."/>
            <person name="Stover N.A."/>
            <person name="Krieger C.J."/>
            <person name="del Toro C."/>
            <person name="Ryder H.F."/>
            <person name="Williamson S.C."/>
            <person name="Barbeau R.A."/>
            <person name="Hamilton E.P."/>
            <person name="Orias E."/>
        </authorList>
    </citation>
    <scope>NUCLEOTIDE SEQUENCE [LARGE SCALE GENOMIC DNA]</scope>
    <source>
        <strain evidence="3">SB210</strain>
    </source>
</reference>
<name>Q23U72_TETTS</name>
<protein>
    <submittedName>
        <fullName evidence="2">Transmembrane protein, putative</fullName>
    </submittedName>
</protein>
<dbReference type="EMBL" id="GG662629">
    <property type="protein sequence ID" value="EAS00072.2"/>
    <property type="molecule type" value="Genomic_DNA"/>
</dbReference>
<dbReference type="KEGG" id="tet:TTHERM_00891250"/>
<keyword evidence="1" id="KW-1133">Transmembrane helix</keyword>
<evidence type="ECO:0000313" key="3">
    <source>
        <dbReference type="Proteomes" id="UP000009168"/>
    </source>
</evidence>
<evidence type="ECO:0000256" key="1">
    <source>
        <dbReference type="SAM" id="Phobius"/>
    </source>
</evidence>
<sequence length="225" mass="26326">MVVGSLEIGEPDASLINQDYSIVELAVYTIPDKKFYSSYCRGAVYLSYALGAHVYAHFNLDSPFTQLPSESSYISSTSKHADMFLSSVDQLQPLYIYLQNRYGKIYTITLQPYQIYRQLPSGKYQLLIQQQSDDLNYIAFGNTIFDTYYIDLIFKINQFKQQKKPKNKKHQTLEGSKSCNEKLIQNMYDITIIFFIIKVYVFFGRTYININYEKNKMNQKIKLEK</sequence>
<evidence type="ECO:0000313" key="2">
    <source>
        <dbReference type="EMBL" id="EAS00072.2"/>
    </source>
</evidence>